<protein>
    <submittedName>
        <fullName evidence="1">Uncharacterized protein</fullName>
    </submittedName>
</protein>
<proteinExistence type="predicted"/>
<dbReference type="PANTHER" id="PTHR35550:SF2">
    <property type="entry name" value="OS05G0401200 PROTEIN"/>
    <property type="match status" value="1"/>
</dbReference>
<sequence>MALSSLQPRLVHGGFSLPTAVTPRPRQRNVQTTALFSFLKLGSKTATKPKYETVIPETSYAIPAVLLGGAGLTQVTTSNTALAAGLGLLGAFLAVQASRVKFVFDEDALEVLTGKDEEESENAFVGGRNRWSYDSIINWEFWFPSFPILVYFKEDQTRPEGQIHFFPVLFNGKQLFEVMSERFNKPESD</sequence>
<dbReference type="AlphaFoldDB" id="A0A1D1ZX20"/>
<dbReference type="PANTHER" id="PTHR35550">
    <property type="match status" value="1"/>
</dbReference>
<dbReference type="Pfam" id="PF11317">
    <property type="entry name" value="DUF3119"/>
    <property type="match status" value="1"/>
</dbReference>
<organism evidence="1">
    <name type="scientific">Auxenochlorella protothecoides</name>
    <name type="common">Green microalga</name>
    <name type="synonym">Chlorella protothecoides</name>
    <dbReference type="NCBI Taxonomy" id="3075"/>
    <lineage>
        <taxon>Eukaryota</taxon>
        <taxon>Viridiplantae</taxon>
        <taxon>Chlorophyta</taxon>
        <taxon>core chlorophytes</taxon>
        <taxon>Trebouxiophyceae</taxon>
        <taxon>Chlorellales</taxon>
        <taxon>Chlorellaceae</taxon>
        <taxon>Auxenochlorella</taxon>
    </lineage>
</organism>
<evidence type="ECO:0000313" key="1">
    <source>
        <dbReference type="EMBL" id="JAT71479.1"/>
    </source>
</evidence>
<dbReference type="InterPro" id="IPR021467">
    <property type="entry name" value="DUF3119"/>
</dbReference>
<accession>A0A1D1ZX20</accession>
<reference evidence="1" key="1">
    <citation type="submission" date="2015-08" db="EMBL/GenBank/DDBJ databases">
        <authorList>
            <person name="Babu N.S."/>
            <person name="Beckwith C.J."/>
            <person name="Beseler K.G."/>
            <person name="Brison A."/>
            <person name="Carone J.V."/>
            <person name="Caskin T.P."/>
            <person name="Diamond M."/>
            <person name="Durham M.E."/>
            <person name="Foxe J.M."/>
            <person name="Go M."/>
            <person name="Henderson B.A."/>
            <person name="Jones I.B."/>
            <person name="McGettigan J.A."/>
            <person name="Micheletti S.J."/>
            <person name="Nasrallah M.E."/>
            <person name="Ortiz D."/>
            <person name="Piller C.R."/>
            <person name="Privatt S.R."/>
            <person name="Schneider S.L."/>
            <person name="Sharp S."/>
            <person name="Smith T.C."/>
            <person name="Stanton J.D."/>
            <person name="Ullery H.E."/>
            <person name="Wilson R.J."/>
            <person name="Serrano M.G."/>
            <person name="Buck G."/>
            <person name="Lee V."/>
            <person name="Wang Y."/>
            <person name="Carvalho R."/>
            <person name="Voegtly L."/>
            <person name="Shi R."/>
            <person name="Duckworth R."/>
            <person name="Johnson A."/>
            <person name="Loviza R."/>
            <person name="Walstead R."/>
            <person name="Shah Z."/>
            <person name="Kiflezghi M."/>
            <person name="Wade K."/>
            <person name="Ball S.L."/>
            <person name="Bradley K.W."/>
            <person name="Asai D.J."/>
            <person name="Bowman C.A."/>
            <person name="Russell D.A."/>
            <person name="Pope W.H."/>
            <person name="Jacobs-Sera D."/>
            <person name="Hendrix R.W."/>
            <person name="Hatfull G.F."/>
        </authorList>
    </citation>
    <scope>NUCLEOTIDE SEQUENCE</scope>
</reference>
<dbReference type="EMBL" id="GDKF01007143">
    <property type="protein sequence ID" value="JAT71479.1"/>
    <property type="molecule type" value="Transcribed_RNA"/>
</dbReference>
<gene>
    <name evidence="1" type="ORF">g.4588</name>
</gene>
<name>A0A1D1ZX20_AUXPR</name>